<evidence type="ECO:0000256" key="3">
    <source>
        <dbReference type="SAM" id="MobiDB-lite"/>
    </source>
</evidence>
<dbReference type="EMBL" id="KK853132">
    <property type="protein sequence ID" value="KDR10890.1"/>
    <property type="molecule type" value="Genomic_DNA"/>
</dbReference>
<feature type="transmembrane region" description="Helical" evidence="4">
    <location>
        <begin position="156"/>
        <end position="179"/>
    </location>
</feature>
<keyword evidence="4" id="KW-0472">Membrane</keyword>
<dbReference type="AlphaFoldDB" id="A0A067QQP9"/>
<dbReference type="PANTHER" id="PTHR24366">
    <property type="entry name" value="IG(IMMUNOGLOBULIN) AND LRR(LEUCINE RICH REPEAT) DOMAINS"/>
    <property type="match status" value="1"/>
</dbReference>
<evidence type="ECO:0000256" key="2">
    <source>
        <dbReference type="ARBA" id="ARBA00022737"/>
    </source>
</evidence>
<name>A0A067QQP9_ZOONE</name>
<feature type="region of interest" description="Disordered" evidence="3">
    <location>
        <begin position="249"/>
        <end position="275"/>
    </location>
</feature>
<sequence length="275" mass="31727">MLEEFYVNDNRLNHLDSTSFVSLESMTILNLSGNNLNVLPATLFTYQKKLKELHLDRNNISTLNAELLSPTTQMEVLSISDNKIRKISSAVLEPCVRLKHLDAIRCPIECDCSFKNFYQFCAVRSIKTNITCEGRKYDLSVTLRQMECGIMDKSTIVLIVIIGLFILGKLTEVLLGYITKSRSIFDKRRTTEHVNEYVYVEYPLDAKSKADDVRPRERQRYMSVLHVPLNVYDYLRPIQGQMFNTAERQQRSFEPELPESSAPSRPTSDFYDVAM</sequence>
<dbReference type="PANTHER" id="PTHR24366:SF170">
    <property type="entry name" value="RE50361P"/>
    <property type="match status" value="1"/>
</dbReference>
<proteinExistence type="predicted"/>
<evidence type="ECO:0000313" key="5">
    <source>
        <dbReference type="EMBL" id="KDR10890.1"/>
    </source>
</evidence>
<dbReference type="SMART" id="SM00369">
    <property type="entry name" value="LRR_TYP"/>
    <property type="match status" value="4"/>
</dbReference>
<accession>A0A067QQP9</accession>
<dbReference type="STRING" id="136037.A0A067QQP9"/>
<evidence type="ECO:0000256" key="4">
    <source>
        <dbReference type="SAM" id="Phobius"/>
    </source>
</evidence>
<dbReference type="Proteomes" id="UP000027135">
    <property type="component" value="Unassembled WGS sequence"/>
</dbReference>
<dbReference type="InParanoid" id="A0A067QQP9"/>
<dbReference type="SUPFAM" id="SSF52058">
    <property type="entry name" value="L domain-like"/>
    <property type="match status" value="1"/>
</dbReference>
<dbReference type="InterPro" id="IPR032675">
    <property type="entry name" value="LRR_dom_sf"/>
</dbReference>
<dbReference type="InterPro" id="IPR001611">
    <property type="entry name" value="Leu-rich_rpt"/>
</dbReference>
<keyword evidence="1" id="KW-0433">Leucine-rich repeat</keyword>
<organism evidence="5 6">
    <name type="scientific">Zootermopsis nevadensis</name>
    <name type="common">Dampwood termite</name>
    <dbReference type="NCBI Taxonomy" id="136037"/>
    <lineage>
        <taxon>Eukaryota</taxon>
        <taxon>Metazoa</taxon>
        <taxon>Ecdysozoa</taxon>
        <taxon>Arthropoda</taxon>
        <taxon>Hexapoda</taxon>
        <taxon>Insecta</taxon>
        <taxon>Pterygota</taxon>
        <taxon>Neoptera</taxon>
        <taxon>Polyneoptera</taxon>
        <taxon>Dictyoptera</taxon>
        <taxon>Blattodea</taxon>
        <taxon>Blattoidea</taxon>
        <taxon>Termitoidae</taxon>
        <taxon>Termopsidae</taxon>
        <taxon>Zootermopsis</taxon>
    </lineage>
</organism>
<keyword evidence="2" id="KW-0677">Repeat</keyword>
<dbReference type="InterPro" id="IPR003591">
    <property type="entry name" value="Leu-rich_rpt_typical-subtyp"/>
</dbReference>
<protein>
    <submittedName>
        <fullName evidence="5">Platelet glycoprotein V</fullName>
    </submittedName>
</protein>
<keyword evidence="6" id="KW-1185">Reference proteome</keyword>
<gene>
    <name evidence="5" type="ORF">L798_15362</name>
</gene>
<dbReference type="eggNOG" id="KOG0619">
    <property type="taxonomic scope" value="Eukaryota"/>
</dbReference>
<dbReference type="Gene3D" id="3.80.10.10">
    <property type="entry name" value="Ribonuclease Inhibitor"/>
    <property type="match status" value="1"/>
</dbReference>
<keyword evidence="4" id="KW-0812">Transmembrane</keyword>
<evidence type="ECO:0000313" key="6">
    <source>
        <dbReference type="Proteomes" id="UP000027135"/>
    </source>
</evidence>
<evidence type="ECO:0000256" key="1">
    <source>
        <dbReference type="ARBA" id="ARBA00022614"/>
    </source>
</evidence>
<keyword evidence="4" id="KW-1133">Transmembrane helix</keyword>
<reference evidence="5 6" key="1">
    <citation type="journal article" date="2014" name="Nat. Commun.">
        <title>Molecular traces of alternative social organization in a termite genome.</title>
        <authorList>
            <person name="Terrapon N."/>
            <person name="Li C."/>
            <person name="Robertson H.M."/>
            <person name="Ji L."/>
            <person name="Meng X."/>
            <person name="Booth W."/>
            <person name="Chen Z."/>
            <person name="Childers C.P."/>
            <person name="Glastad K.M."/>
            <person name="Gokhale K."/>
            <person name="Gowin J."/>
            <person name="Gronenberg W."/>
            <person name="Hermansen R.A."/>
            <person name="Hu H."/>
            <person name="Hunt B.G."/>
            <person name="Huylmans A.K."/>
            <person name="Khalil S.M."/>
            <person name="Mitchell R.D."/>
            <person name="Munoz-Torres M.C."/>
            <person name="Mustard J.A."/>
            <person name="Pan H."/>
            <person name="Reese J.T."/>
            <person name="Scharf M.E."/>
            <person name="Sun F."/>
            <person name="Vogel H."/>
            <person name="Xiao J."/>
            <person name="Yang W."/>
            <person name="Yang Z."/>
            <person name="Yang Z."/>
            <person name="Zhou J."/>
            <person name="Zhu J."/>
            <person name="Brent C.S."/>
            <person name="Elsik C.G."/>
            <person name="Goodisman M.A."/>
            <person name="Liberles D.A."/>
            <person name="Roe R.M."/>
            <person name="Vargo E.L."/>
            <person name="Vilcinskas A."/>
            <person name="Wang J."/>
            <person name="Bornberg-Bauer E."/>
            <person name="Korb J."/>
            <person name="Zhang G."/>
            <person name="Liebig J."/>
        </authorList>
    </citation>
    <scope>NUCLEOTIDE SEQUENCE [LARGE SCALE GENOMIC DNA]</scope>
    <source>
        <tissue evidence="5">Whole organism</tissue>
    </source>
</reference>
<dbReference type="Pfam" id="PF13855">
    <property type="entry name" value="LRR_8"/>
    <property type="match status" value="2"/>
</dbReference>